<gene>
    <name evidence="1" type="ORF">JAAARDRAFT_31175</name>
</gene>
<organism evidence="1 2">
    <name type="scientific">Jaapia argillacea MUCL 33604</name>
    <dbReference type="NCBI Taxonomy" id="933084"/>
    <lineage>
        <taxon>Eukaryota</taxon>
        <taxon>Fungi</taxon>
        <taxon>Dikarya</taxon>
        <taxon>Basidiomycota</taxon>
        <taxon>Agaricomycotina</taxon>
        <taxon>Agaricomycetes</taxon>
        <taxon>Agaricomycetidae</taxon>
        <taxon>Jaapiales</taxon>
        <taxon>Jaapiaceae</taxon>
        <taxon>Jaapia</taxon>
    </lineage>
</organism>
<keyword evidence="2" id="KW-1185">Reference proteome</keyword>
<protein>
    <submittedName>
        <fullName evidence="1">Uncharacterized protein</fullName>
    </submittedName>
</protein>
<evidence type="ECO:0000313" key="2">
    <source>
        <dbReference type="Proteomes" id="UP000027265"/>
    </source>
</evidence>
<sequence length="398" mass="44912">MVGGPPTFSTFPQCHQWFWDYAAGRIGVAEFVEWVASLSDTAEQVFVREISWAKEPGFPSHEYILLTFADISNPTHDTTLRLERDTDSWLKIFGSWLGFGSNCRDTVLIWSSSLATQHSSDRSIAHIAVTRTDIDLRHIALILQAIGQAANEYKVWSFNCWWYAGCLWRNLARWIGSNHCRFRRLRGEDQMENIAEFLAKSKQSKPVDEWDPMTFYHFQTFSHLAAVERASWDITRLKEATGYIEQLIELRVSVKFKSEFSETEGLQKTPDSSPVVDEATAESGNLDIIPSASSPPLPPHEVVHITSWGHQGSVNDITQAPAWSGPVFNDRYRIQNLSSPHPICITWLGSYLVASPRFDDQAEAIVCPPPPSDGGRYKANPIGFSFAPIRMENTMGVD</sequence>
<reference evidence="2" key="1">
    <citation type="journal article" date="2014" name="Proc. Natl. Acad. Sci. U.S.A.">
        <title>Extensive sampling of basidiomycete genomes demonstrates inadequacy of the white-rot/brown-rot paradigm for wood decay fungi.</title>
        <authorList>
            <person name="Riley R."/>
            <person name="Salamov A.A."/>
            <person name="Brown D.W."/>
            <person name="Nagy L.G."/>
            <person name="Floudas D."/>
            <person name="Held B.W."/>
            <person name="Levasseur A."/>
            <person name="Lombard V."/>
            <person name="Morin E."/>
            <person name="Otillar R."/>
            <person name="Lindquist E.A."/>
            <person name="Sun H."/>
            <person name="LaButti K.M."/>
            <person name="Schmutz J."/>
            <person name="Jabbour D."/>
            <person name="Luo H."/>
            <person name="Baker S.E."/>
            <person name="Pisabarro A.G."/>
            <person name="Walton J.D."/>
            <person name="Blanchette R.A."/>
            <person name="Henrissat B."/>
            <person name="Martin F."/>
            <person name="Cullen D."/>
            <person name="Hibbett D.S."/>
            <person name="Grigoriev I.V."/>
        </authorList>
    </citation>
    <scope>NUCLEOTIDE SEQUENCE [LARGE SCALE GENOMIC DNA]</scope>
    <source>
        <strain evidence="2">MUCL 33604</strain>
    </source>
</reference>
<dbReference type="AlphaFoldDB" id="A0A067Q3S2"/>
<dbReference type="EMBL" id="KL197712">
    <property type="protein sequence ID" value="KDQ61713.1"/>
    <property type="molecule type" value="Genomic_DNA"/>
</dbReference>
<dbReference type="Proteomes" id="UP000027265">
    <property type="component" value="Unassembled WGS sequence"/>
</dbReference>
<dbReference type="InParanoid" id="A0A067Q3S2"/>
<dbReference type="HOGENOM" id="CLU_041448_2_0_1"/>
<accession>A0A067Q3S2</accession>
<proteinExistence type="predicted"/>
<name>A0A067Q3S2_9AGAM</name>
<evidence type="ECO:0000313" key="1">
    <source>
        <dbReference type="EMBL" id="KDQ61713.1"/>
    </source>
</evidence>